<evidence type="ECO:0000256" key="11">
    <source>
        <dbReference type="ARBA" id="ARBA00049091"/>
    </source>
</evidence>
<feature type="compositionally biased region" description="Basic and acidic residues" evidence="12">
    <location>
        <begin position="157"/>
        <end position="171"/>
    </location>
</feature>
<dbReference type="PANTHER" id="PTHR42801">
    <property type="entry name" value="THIOREDOXIN-DEPENDENT PEROXIDE REDUCTASE"/>
    <property type="match status" value="1"/>
</dbReference>
<dbReference type="PROSITE" id="PS51352">
    <property type="entry name" value="THIOREDOXIN_2"/>
    <property type="match status" value="1"/>
</dbReference>
<evidence type="ECO:0000256" key="8">
    <source>
        <dbReference type="ARBA" id="ARBA00032824"/>
    </source>
</evidence>
<evidence type="ECO:0000259" key="13">
    <source>
        <dbReference type="PROSITE" id="PS51352"/>
    </source>
</evidence>
<feature type="domain" description="Thioredoxin" evidence="13">
    <location>
        <begin position="3"/>
        <end position="147"/>
    </location>
</feature>
<dbReference type="InterPro" id="IPR000866">
    <property type="entry name" value="AhpC/TSA"/>
</dbReference>
<proteinExistence type="inferred from homology"/>
<evidence type="ECO:0000256" key="9">
    <source>
        <dbReference type="ARBA" id="ARBA00038489"/>
    </source>
</evidence>
<comment type="function">
    <text evidence="1">Thiol-specific peroxidase that catalyzes the reduction of hydrogen peroxide and organic hydroperoxides to water and alcohols, respectively. Plays a role in cell protection against oxidative stress by detoxifying peroxides and as sensor of hydrogen peroxide-mediated signaling events.</text>
</comment>
<keyword evidence="7" id="KW-0676">Redox-active center</keyword>
<evidence type="ECO:0000313" key="15">
    <source>
        <dbReference type="Proteomes" id="UP000602284"/>
    </source>
</evidence>
<comment type="catalytic activity">
    <reaction evidence="11">
        <text>a hydroperoxide + [thioredoxin]-dithiol = an alcohol + [thioredoxin]-disulfide + H2O</text>
        <dbReference type="Rhea" id="RHEA:62620"/>
        <dbReference type="Rhea" id="RHEA-COMP:10698"/>
        <dbReference type="Rhea" id="RHEA-COMP:10700"/>
        <dbReference type="ChEBI" id="CHEBI:15377"/>
        <dbReference type="ChEBI" id="CHEBI:29950"/>
        <dbReference type="ChEBI" id="CHEBI:30879"/>
        <dbReference type="ChEBI" id="CHEBI:35924"/>
        <dbReference type="ChEBI" id="CHEBI:50058"/>
        <dbReference type="EC" id="1.11.1.24"/>
    </reaction>
</comment>
<name>A0ABS1J758_9BACL</name>
<organism evidence="14 15">
    <name type="scientific">Tumebacillus amylolyticus</name>
    <dbReference type="NCBI Taxonomy" id="2801339"/>
    <lineage>
        <taxon>Bacteria</taxon>
        <taxon>Bacillati</taxon>
        <taxon>Bacillota</taxon>
        <taxon>Bacilli</taxon>
        <taxon>Bacillales</taxon>
        <taxon>Alicyclobacillaceae</taxon>
        <taxon>Tumebacillus</taxon>
    </lineage>
</organism>
<keyword evidence="3" id="KW-0575">Peroxidase</keyword>
<dbReference type="EC" id="1.11.1.24" evidence="2"/>
<feature type="region of interest" description="Disordered" evidence="12">
    <location>
        <begin position="148"/>
        <end position="171"/>
    </location>
</feature>
<evidence type="ECO:0000256" key="3">
    <source>
        <dbReference type="ARBA" id="ARBA00022559"/>
    </source>
</evidence>
<keyword evidence="5" id="KW-0560">Oxidoreductase</keyword>
<dbReference type="CDD" id="cd03017">
    <property type="entry name" value="PRX_BCP"/>
    <property type="match status" value="1"/>
</dbReference>
<evidence type="ECO:0000256" key="4">
    <source>
        <dbReference type="ARBA" id="ARBA00022862"/>
    </source>
</evidence>
<accession>A0ABS1J758</accession>
<keyword evidence="6" id="KW-1015">Disulfide bond</keyword>
<dbReference type="Proteomes" id="UP000602284">
    <property type="component" value="Unassembled WGS sequence"/>
</dbReference>
<dbReference type="InterPro" id="IPR036249">
    <property type="entry name" value="Thioredoxin-like_sf"/>
</dbReference>
<sequence>MLLELGMIAPDFTMDSTQGSVHLYDYKGKKNVLLIFYPLNNTRTCREQLCAARDALPDYAELDTVVLGVNPGKPEKHLKFETRNNFGFPLIYDDRWQLAFHFRIPTLMGLMQARTVYILDRDMRVRYVFRGSPTTHELQQVIQGINDGTLPIPEPPQPKDEQETVEEDKLS</sequence>
<reference evidence="14 15" key="1">
    <citation type="submission" date="2021-01" db="EMBL/GenBank/DDBJ databases">
        <title>Tumebacillus sp. strain ITR2 16S ribosomal RNA gene Genome sequencing and assembly.</title>
        <authorList>
            <person name="Kang M."/>
        </authorList>
    </citation>
    <scope>NUCLEOTIDE SEQUENCE [LARGE SCALE GENOMIC DNA]</scope>
    <source>
        <strain evidence="14 15">ITR2</strain>
    </source>
</reference>
<dbReference type="Gene3D" id="3.40.30.10">
    <property type="entry name" value="Glutaredoxin"/>
    <property type="match status" value="1"/>
</dbReference>
<dbReference type="RefSeq" id="WP_201631947.1">
    <property type="nucleotide sequence ID" value="NZ_JAEQNB010000001.1"/>
</dbReference>
<keyword evidence="4" id="KW-0049">Antioxidant</keyword>
<dbReference type="Pfam" id="PF00578">
    <property type="entry name" value="AhpC-TSA"/>
    <property type="match status" value="1"/>
</dbReference>
<protein>
    <recommendedName>
        <fullName evidence="2">thioredoxin-dependent peroxiredoxin</fullName>
        <ecNumber evidence="2">1.11.1.24</ecNumber>
    </recommendedName>
    <alternativeName>
        <fullName evidence="10">Bacterioferritin comigratory protein</fullName>
    </alternativeName>
    <alternativeName>
        <fullName evidence="8">Thioredoxin peroxidase</fullName>
    </alternativeName>
</protein>
<evidence type="ECO:0000256" key="2">
    <source>
        <dbReference type="ARBA" id="ARBA00013017"/>
    </source>
</evidence>
<dbReference type="InterPro" id="IPR013766">
    <property type="entry name" value="Thioredoxin_domain"/>
</dbReference>
<evidence type="ECO:0000256" key="10">
    <source>
        <dbReference type="ARBA" id="ARBA00041373"/>
    </source>
</evidence>
<dbReference type="PANTHER" id="PTHR42801:SF4">
    <property type="entry name" value="AHPC_TSA FAMILY PROTEIN"/>
    <property type="match status" value="1"/>
</dbReference>
<dbReference type="SUPFAM" id="SSF52833">
    <property type="entry name" value="Thioredoxin-like"/>
    <property type="match status" value="1"/>
</dbReference>
<evidence type="ECO:0000313" key="14">
    <source>
        <dbReference type="EMBL" id="MBL0386103.1"/>
    </source>
</evidence>
<gene>
    <name evidence="14" type="ORF">JJB07_05495</name>
</gene>
<evidence type="ECO:0000256" key="6">
    <source>
        <dbReference type="ARBA" id="ARBA00023157"/>
    </source>
</evidence>
<dbReference type="EMBL" id="JAEQNB010000001">
    <property type="protein sequence ID" value="MBL0386103.1"/>
    <property type="molecule type" value="Genomic_DNA"/>
</dbReference>
<evidence type="ECO:0000256" key="7">
    <source>
        <dbReference type="ARBA" id="ARBA00023284"/>
    </source>
</evidence>
<keyword evidence="15" id="KW-1185">Reference proteome</keyword>
<evidence type="ECO:0000256" key="12">
    <source>
        <dbReference type="SAM" id="MobiDB-lite"/>
    </source>
</evidence>
<evidence type="ECO:0000256" key="5">
    <source>
        <dbReference type="ARBA" id="ARBA00023002"/>
    </source>
</evidence>
<comment type="similarity">
    <text evidence="9">Belongs to the peroxiredoxin family. BCP/PrxQ subfamily.</text>
</comment>
<dbReference type="InterPro" id="IPR050924">
    <property type="entry name" value="Peroxiredoxin_BCP/PrxQ"/>
</dbReference>
<comment type="caution">
    <text evidence="14">The sequence shown here is derived from an EMBL/GenBank/DDBJ whole genome shotgun (WGS) entry which is preliminary data.</text>
</comment>
<evidence type="ECO:0000256" key="1">
    <source>
        <dbReference type="ARBA" id="ARBA00003330"/>
    </source>
</evidence>